<dbReference type="Proteomes" id="UP000191153">
    <property type="component" value="Unassembled WGS sequence"/>
</dbReference>
<dbReference type="STRING" id="180163.SAMN02745174_00011"/>
<name>A0A1T4JR25_9FUSO</name>
<sequence length="65" mass="7794">MRILVKNGKWIISFKDIKLESTVYYRDDIYNLEFPYKNKNVKIKTVNLDETLKYLEKLFDESASA</sequence>
<gene>
    <name evidence="1" type="ORF">SAMN02745174_00011</name>
</gene>
<dbReference type="OrthoDB" id="89124at2"/>
<keyword evidence="2" id="KW-1185">Reference proteome</keyword>
<proteinExistence type="predicted"/>
<protein>
    <submittedName>
        <fullName evidence="1">Uncharacterized protein</fullName>
    </submittedName>
</protein>
<evidence type="ECO:0000313" key="1">
    <source>
        <dbReference type="EMBL" id="SJZ32672.1"/>
    </source>
</evidence>
<reference evidence="1 2" key="1">
    <citation type="submission" date="2017-02" db="EMBL/GenBank/DDBJ databases">
        <authorList>
            <person name="Peterson S.W."/>
        </authorList>
    </citation>
    <scope>NUCLEOTIDE SEQUENCE [LARGE SCALE GENOMIC DNA]</scope>
    <source>
        <strain evidence="1 2">ATCC 700028</strain>
    </source>
</reference>
<evidence type="ECO:0000313" key="2">
    <source>
        <dbReference type="Proteomes" id="UP000191153"/>
    </source>
</evidence>
<dbReference type="EMBL" id="FUWX01000004">
    <property type="protein sequence ID" value="SJZ32672.1"/>
    <property type="molecule type" value="Genomic_DNA"/>
</dbReference>
<accession>A0A1T4JR25</accession>
<dbReference type="RefSeq" id="WP_078692573.1">
    <property type="nucleotide sequence ID" value="NZ_FUWX01000004.1"/>
</dbReference>
<organism evidence="1 2">
    <name type="scientific">Cetobacterium ceti</name>
    <dbReference type="NCBI Taxonomy" id="180163"/>
    <lineage>
        <taxon>Bacteria</taxon>
        <taxon>Fusobacteriati</taxon>
        <taxon>Fusobacteriota</taxon>
        <taxon>Fusobacteriia</taxon>
        <taxon>Fusobacteriales</taxon>
        <taxon>Fusobacteriaceae</taxon>
        <taxon>Cetobacterium</taxon>
    </lineage>
</organism>
<dbReference type="AlphaFoldDB" id="A0A1T4JR25"/>